<evidence type="ECO:0000313" key="7">
    <source>
        <dbReference type="Proteomes" id="UP000565262"/>
    </source>
</evidence>
<dbReference type="PANTHER" id="PTHR30579">
    <property type="entry name" value="TRANSCRIPTIONAL REGULATOR"/>
    <property type="match status" value="1"/>
</dbReference>
<sequence>MPPVLDLDLLRTFVTVARTGEFKKTAEIVCRSQGAVSMQIKRLEEQTGSRLMERNNRGIQLTEAGETLLIYGEQMLQLSQSAISALSTHELTGKLSVGIPTDYAQDFLSYFMPALHDTLPGLETRIICDRSRNLRQRLTAGELDLAIVAAESDSSTERVVWTEQLIWSAPCAIRLEDQTPLPVALYEDNCIVRDLCLEELKRTGHRYKVVFGSPVMENLATAVEQGFAISLLPESLIRNNRTRMIANTMLSSHQVLKMCLINAEGIDETTVEHLVRCFRQAVKDSQSSY</sequence>
<reference evidence="6 7" key="1">
    <citation type="submission" date="2020-08" db="EMBL/GenBank/DDBJ databases">
        <title>Oceanospirillum sp. nov. isolated from marine sediment.</title>
        <authorList>
            <person name="Ji X."/>
        </authorList>
    </citation>
    <scope>NUCLEOTIDE SEQUENCE [LARGE SCALE GENOMIC DNA]</scope>
    <source>
        <strain evidence="6 7">D5</strain>
    </source>
</reference>
<feature type="domain" description="HTH lysR-type" evidence="5">
    <location>
        <begin position="5"/>
        <end position="62"/>
    </location>
</feature>
<dbReference type="InterPro" id="IPR050176">
    <property type="entry name" value="LTTR"/>
</dbReference>
<dbReference type="InterPro" id="IPR036388">
    <property type="entry name" value="WH-like_DNA-bd_sf"/>
</dbReference>
<protein>
    <submittedName>
        <fullName evidence="6">LysR family transcriptional regulator</fullName>
    </submittedName>
</protein>
<comment type="caution">
    <text evidence="6">The sequence shown here is derived from an EMBL/GenBank/DDBJ whole genome shotgun (WGS) entry which is preliminary data.</text>
</comment>
<dbReference type="SUPFAM" id="SSF46785">
    <property type="entry name" value="Winged helix' DNA-binding domain"/>
    <property type="match status" value="1"/>
</dbReference>
<evidence type="ECO:0000256" key="2">
    <source>
        <dbReference type="ARBA" id="ARBA00023015"/>
    </source>
</evidence>
<dbReference type="SUPFAM" id="SSF53850">
    <property type="entry name" value="Periplasmic binding protein-like II"/>
    <property type="match status" value="1"/>
</dbReference>
<keyword evidence="3" id="KW-0238">DNA-binding</keyword>
<evidence type="ECO:0000256" key="4">
    <source>
        <dbReference type="ARBA" id="ARBA00023163"/>
    </source>
</evidence>
<dbReference type="AlphaFoldDB" id="A0A839INI4"/>
<organism evidence="6 7">
    <name type="scientific">Oceanospirillum sediminis</name>
    <dbReference type="NCBI Taxonomy" id="2760088"/>
    <lineage>
        <taxon>Bacteria</taxon>
        <taxon>Pseudomonadati</taxon>
        <taxon>Pseudomonadota</taxon>
        <taxon>Gammaproteobacteria</taxon>
        <taxon>Oceanospirillales</taxon>
        <taxon>Oceanospirillaceae</taxon>
        <taxon>Oceanospirillum</taxon>
    </lineage>
</organism>
<dbReference type="RefSeq" id="WP_182808037.1">
    <property type="nucleotide sequence ID" value="NZ_JACJFM010000006.1"/>
</dbReference>
<dbReference type="Pfam" id="PF00126">
    <property type="entry name" value="HTH_1"/>
    <property type="match status" value="1"/>
</dbReference>
<keyword evidence="2" id="KW-0805">Transcription regulation</keyword>
<proteinExistence type="inferred from homology"/>
<dbReference type="InterPro" id="IPR005119">
    <property type="entry name" value="LysR_subst-bd"/>
</dbReference>
<dbReference type="Proteomes" id="UP000565262">
    <property type="component" value="Unassembled WGS sequence"/>
</dbReference>
<dbReference type="Pfam" id="PF03466">
    <property type="entry name" value="LysR_substrate"/>
    <property type="match status" value="1"/>
</dbReference>
<dbReference type="Gene3D" id="3.40.190.10">
    <property type="entry name" value="Periplasmic binding protein-like II"/>
    <property type="match status" value="2"/>
</dbReference>
<accession>A0A839INI4</accession>
<dbReference type="InterPro" id="IPR000847">
    <property type="entry name" value="LysR_HTH_N"/>
</dbReference>
<gene>
    <name evidence="6" type="ORF">H4O21_06495</name>
</gene>
<keyword evidence="7" id="KW-1185">Reference proteome</keyword>
<dbReference type="Gene3D" id="1.10.10.10">
    <property type="entry name" value="Winged helix-like DNA-binding domain superfamily/Winged helix DNA-binding domain"/>
    <property type="match status" value="1"/>
</dbReference>
<name>A0A839INI4_9GAMM</name>
<dbReference type="GO" id="GO:0003677">
    <property type="term" value="F:DNA binding"/>
    <property type="evidence" value="ECO:0007669"/>
    <property type="project" value="UniProtKB-KW"/>
</dbReference>
<evidence type="ECO:0000313" key="6">
    <source>
        <dbReference type="EMBL" id="MBB1486254.1"/>
    </source>
</evidence>
<dbReference type="FunFam" id="1.10.10.10:FF:000001">
    <property type="entry name" value="LysR family transcriptional regulator"/>
    <property type="match status" value="1"/>
</dbReference>
<dbReference type="PROSITE" id="PS50931">
    <property type="entry name" value="HTH_LYSR"/>
    <property type="match status" value="1"/>
</dbReference>
<dbReference type="PANTHER" id="PTHR30579:SF7">
    <property type="entry name" value="HTH-TYPE TRANSCRIPTIONAL REGULATOR LRHA-RELATED"/>
    <property type="match status" value="1"/>
</dbReference>
<dbReference type="EMBL" id="JACJFM010000006">
    <property type="protein sequence ID" value="MBB1486254.1"/>
    <property type="molecule type" value="Genomic_DNA"/>
</dbReference>
<dbReference type="InterPro" id="IPR036390">
    <property type="entry name" value="WH_DNA-bd_sf"/>
</dbReference>
<dbReference type="GO" id="GO:0003700">
    <property type="term" value="F:DNA-binding transcription factor activity"/>
    <property type="evidence" value="ECO:0007669"/>
    <property type="project" value="InterPro"/>
</dbReference>
<keyword evidence="4" id="KW-0804">Transcription</keyword>
<evidence type="ECO:0000259" key="5">
    <source>
        <dbReference type="PROSITE" id="PS50931"/>
    </source>
</evidence>
<evidence type="ECO:0000256" key="3">
    <source>
        <dbReference type="ARBA" id="ARBA00023125"/>
    </source>
</evidence>
<comment type="similarity">
    <text evidence="1">Belongs to the LysR transcriptional regulatory family.</text>
</comment>
<evidence type="ECO:0000256" key="1">
    <source>
        <dbReference type="ARBA" id="ARBA00009437"/>
    </source>
</evidence>